<feature type="compositionally biased region" description="Low complexity" evidence="9">
    <location>
        <begin position="434"/>
        <end position="447"/>
    </location>
</feature>
<feature type="compositionally biased region" description="Basic residues" evidence="9">
    <location>
        <begin position="793"/>
        <end position="802"/>
    </location>
</feature>
<feature type="domain" description="RRM" evidence="10">
    <location>
        <begin position="922"/>
        <end position="999"/>
    </location>
</feature>
<feature type="compositionally biased region" description="Polar residues" evidence="9">
    <location>
        <begin position="459"/>
        <end position="486"/>
    </location>
</feature>
<dbReference type="GO" id="GO:0003712">
    <property type="term" value="F:transcription coregulator activity"/>
    <property type="evidence" value="ECO:0007669"/>
    <property type="project" value="InterPro"/>
</dbReference>
<dbReference type="AlphaFoldDB" id="A0A6G0JBH1"/>
<evidence type="ECO:0000313" key="11">
    <source>
        <dbReference type="EMBL" id="KAE8300893.1"/>
    </source>
</evidence>
<dbReference type="PROSITE" id="PS50102">
    <property type="entry name" value="RRM"/>
    <property type="match status" value="1"/>
</dbReference>
<feature type="compositionally biased region" description="Low complexity" evidence="9">
    <location>
        <begin position="839"/>
        <end position="852"/>
    </location>
</feature>
<proteinExistence type="predicted"/>
<evidence type="ECO:0000259" key="10">
    <source>
        <dbReference type="PROSITE" id="PS50102"/>
    </source>
</evidence>
<keyword evidence="6" id="KW-0804">Transcription</keyword>
<evidence type="ECO:0000256" key="7">
    <source>
        <dbReference type="ARBA" id="ARBA00023242"/>
    </source>
</evidence>
<keyword evidence="7" id="KW-0539">Nucleus</keyword>
<feature type="compositionally biased region" description="Basic and acidic residues" evidence="9">
    <location>
        <begin position="620"/>
        <end position="629"/>
    </location>
</feature>
<dbReference type="SUPFAM" id="SSF54928">
    <property type="entry name" value="RNA-binding domain, RBD"/>
    <property type="match status" value="1"/>
</dbReference>
<gene>
    <name evidence="11" type="ORF">D5F01_LYC01042</name>
</gene>
<dbReference type="InterPro" id="IPR035979">
    <property type="entry name" value="RBD_domain_sf"/>
</dbReference>
<evidence type="ECO:0000313" key="12">
    <source>
        <dbReference type="Proteomes" id="UP000424527"/>
    </source>
</evidence>
<feature type="compositionally biased region" description="Basic residues" evidence="9">
    <location>
        <begin position="826"/>
        <end position="836"/>
    </location>
</feature>
<feature type="region of interest" description="Disordered" evidence="9">
    <location>
        <begin position="620"/>
        <end position="647"/>
    </location>
</feature>
<organism evidence="11 12">
    <name type="scientific">Larimichthys crocea</name>
    <name type="common">Large yellow croaker</name>
    <name type="synonym">Pseudosciaena crocea</name>
    <dbReference type="NCBI Taxonomy" id="215358"/>
    <lineage>
        <taxon>Eukaryota</taxon>
        <taxon>Metazoa</taxon>
        <taxon>Chordata</taxon>
        <taxon>Craniata</taxon>
        <taxon>Vertebrata</taxon>
        <taxon>Euteleostomi</taxon>
        <taxon>Actinopterygii</taxon>
        <taxon>Neopterygii</taxon>
        <taxon>Teleostei</taxon>
        <taxon>Neoteleostei</taxon>
        <taxon>Acanthomorphata</taxon>
        <taxon>Eupercaria</taxon>
        <taxon>Sciaenidae</taxon>
        <taxon>Larimichthys</taxon>
    </lineage>
</organism>
<evidence type="ECO:0000256" key="3">
    <source>
        <dbReference type="ARBA" id="ARBA00022884"/>
    </source>
</evidence>
<feature type="region of interest" description="Disordered" evidence="9">
    <location>
        <begin position="767"/>
        <end position="852"/>
    </location>
</feature>
<protein>
    <submittedName>
        <fullName evidence="11">Peroxisome proliferator-activated receptor gamma coactivator-related protein 1</fullName>
    </submittedName>
</protein>
<name>A0A6G0JBH1_LARCR</name>
<dbReference type="SMART" id="SM00360">
    <property type="entry name" value="RRM"/>
    <property type="match status" value="1"/>
</dbReference>
<comment type="subcellular location">
    <subcellularLocation>
        <location evidence="1">Nucleus</location>
    </subcellularLocation>
</comment>
<dbReference type="Proteomes" id="UP000424527">
    <property type="component" value="Unassembled WGS sequence"/>
</dbReference>
<dbReference type="InterPro" id="IPR034605">
    <property type="entry name" value="PGC-1"/>
</dbReference>
<evidence type="ECO:0000256" key="1">
    <source>
        <dbReference type="ARBA" id="ARBA00004123"/>
    </source>
</evidence>
<keyword evidence="4" id="KW-0805">Transcription regulation</keyword>
<dbReference type="InterPro" id="IPR000504">
    <property type="entry name" value="RRM_dom"/>
</dbReference>
<feature type="compositionally biased region" description="Basic and acidic residues" evidence="9">
    <location>
        <begin position="275"/>
        <end position="289"/>
    </location>
</feature>
<sequence length="1042" mass="116783">MWSSKMAAQWRGKDGDLNAGNSDFLTHNAPDELVLNQRDGEMDTQSCMDHSILAIFEDSTVASEDKSGGEEESATLLSALTEMLDSVEDDDGTLSPFDTLPDTKLLTHPECRDNSVELSVADRLRPRSKSPNVTFTIKIDGGKEDKSKIERKSPHSCSNNKVKHCFTPERRKQRLKSKSSPQVLLSTWKRCGSMRDPLKRAMKRLMLCLTDEVTLQETKEEGKGDKVSDNGKLLKSALLNGNSSKDSPSREKKRHLKVQLAQHLNPKHQSSEMNSNKDEVQPAKGETKAKSLSLQQYRQMRQKRQPLVEKQGNYTTKWPSVSEPPKELTPILCLQGQNSPGPKTAHRYPDSRRGGADQLHRSQTSANKTHHTSALPRLQQPPPLHRTGLKRPRTESKMISPASPLPDVTVNPSVSPVKKLALLSSDPPNPVLLPLPVSQTSSPSTEDSSSESKEELNRDSNLNSTRHFQETQNESSGMSLQPQPSSVGRKPEVLSVNQDSTTPFQEVKIRFTKTASGSSTLCPTATRTQPSSEGQVLQPQNCNPTLMKETKPETKTPLSPSQVIAPIPIKETLPEVPTSKSQPEEPLPTIQSGCRVQSATADSVIEAPDLTSLLEQFEETQAKEQRVDPPVEPLKPLSTSDSPGTPKTLRNIPHLQMSEGVDIPEPLGTEIILTTHQDLPARRKNTTSKAIQIIDPRPLPPKKTHSNCSEFPPAHISLHMYSSILSDHDYCGPVDRLLTSATQRSRPSKVKDVSKTTDEFQRYHRQDCGRAAEDKPAPCTIPTPPPSPPARGRDKRRYQRRSPRSDSSSSSCSSSSSSSSSSVSRSPKRQKRRHKRSESSSCSSSPSRSPPCRYRWSYSRSGFSRSRSRSWSQSRSPSRSRSPSPRICRRQWRDVYRSRDSRKLRREHEIRIQKLKAIDERRVVYVGRICRSMTHDELRERFSQFGDVECVSLHFRERGDHYGFVTFYNMDDAFAAIDNGGKLRRPDELPFDLCFGGRRQFCNSDYADLDANRDAEPSPAKNRFEDLDFDQLLKQAQKGLKR</sequence>
<feature type="compositionally biased region" description="Low complexity" evidence="9">
    <location>
        <begin position="805"/>
        <end position="825"/>
    </location>
</feature>
<evidence type="ECO:0000256" key="6">
    <source>
        <dbReference type="ARBA" id="ARBA00023163"/>
    </source>
</evidence>
<keyword evidence="11" id="KW-0675">Receptor</keyword>
<feature type="region of interest" description="Disordered" evidence="9">
    <location>
        <begin position="864"/>
        <end position="886"/>
    </location>
</feature>
<accession>A0A6G0JBH1</accession>
<feature type="compositionally biased region" description="Pro residues" evidence="9">
    <location>
        <begin position="779"/>
        <end position="789"/>
    </location>
</feature>
<feature type="region of interest" description="Disordered" evidence="9">
    <location>
        <begin position="1"/>
        <end position="21"/>
    </location>
</feature>
<dbReference type="Gene3D" id="3.30.70.330">
    <property type="match status" value="1"/>
</dbReference>
<dbReference type="Pfam" id="PF00076">
    <property type="entry name" value="RRM_1"/>
    <property type="match status" value="1"/>
</dbReference>
<keyword evidence="2" id="KW-0597">Phosphoprotein</keyword>
<dbReference type="PANTHER" id="PTHR15528:SF5">
    <property type="entry name" value="PEROXISOME PROLIFERATOR-ACTIVATED RECEPTOR GAMMA COACTIVATOR-RELATED PROTEIN 1"/>
    <property type="match status" value="1"/>
</dbReference>
<evidence type="ECO:0000256" key="2">
    <source>
        <dbReference type="ARBA" id="ARBA00022553"/>
    </source>
</evidence>
<dbReference type="GO" id="GO:0003723">
    <property type="term" value="F:RNA binding"/>
    <property type="evidence" value="ECO:0007669"/>
    <property type="project" value="UniProtKB-UniRule"/>
</dbReference>
<feature type="compositionally biased region" description="Basic and acidic residues" evidence="9">
    <location>
        <begin position="767"/>
        <end position="776"/>
    </location>
</feature>
<keyword evidence="12" id="KW-1185">Reference proteome</keyword>
<feature type="region of interest" description="Disordered" evidence="9">
    <location>
        <begin position="518"/>
        <end position="540"/>
    </location>
</feature>
<reference evidence="11 12" key="1">
    <citation type="submission" date="2019-07" db="EMBL/GenBank/DDBJ databases">
        <title>Chromosome genome assembly for large yellow croaker.</title>
        <authorList>
            <person name="Xiao S."/>
        </authorList>
    </citation>
    <scope>NUCLEOTIDE SEQUENCE [LARGE SCALE GENOMIC DNA]</scope>
    <source>
        <strain evidence="11">JMULYC20181020</strain>
        <tissue evidence="11">Muscle</tissue>
    </source>
</reference>
<dbReference type="GO" id="GO:0045944">
    <property type="term" value="P:positive regulation of transcription by RNA polymerase II"/>
    <property type="evidence" value="ECO:0007669"/>
    <property type="project" value="TreeGrafter"/>
</dbReference>
<comment type="caution">
    <text evidence="11">The sequence shown here is derived from an EMBL/GenBank/DDBJ whole genome shotgun (WGS) entry which is preliminary data.</text>
</comment>
<feature type="compositionally biased region" description="Basic and acidic residues" evidence="9">
    <location>
        <begin position="347"/>
        <end position="360"/>
    </location>
</feature>
<dbReference type="EMBL" id="REGW02000001">
    <property type="protein sequence ID" value="KAE8300893.1"/>
    <property type="molecule type" value="Genomic_DNA"/>
</dbReference>
<keyword evidence="3 8" id="KW-0694">RNA-binding</keyword>
<feature type="region of interest" description="Disordered" evidence="9">
    <location>
        <begin position="238"/>
        <end position="490"/>
    </location>
</feature>
<keyword evidence="5" id="KW-0010">Activator</keyword>
<evidence type="ECO:0000256" key="4">
    <source>
        <dbReference type="ARBA" id="ARBA00023015"/>
    </source>
</evidence>
<dbReference type="PANTHER" id="PTHR15528">
    <property type="entry name" value="PEROXISOME PROLIFERATOR ACTIVATED RECEPTOR GAMMA COACTIVATOR 1 PGC-1 -RELATED"/>
    <property type="match status" value="1"/>
</dbReference>
<dbReference type="InterPro" id="IPR012677">
    <property type="entry name" value="Nucleotide-bd_a/b_plait_sf"/>
</dbReference>
<feature type="compositionally biased region" description="Polar residues" evidence="9">
    <location>
        <begin position="290"/>
        <end position="299"/>
    </location>
</feature>
<dbReference type="GO" id="GO:0005634">
    <property type="term" value="C:nucleus"/>
    <property type="evidence" value="ECO:0007669"/>
    <property type="project" value="UniProtKB-SubCell"/>
</dbReference>
<evidence type="ECO:0000256" key="5">
    <source>
        <dbReference type="ARBA" id="ARBA00023159"/>
    </source>
</evidence>
<evidence type="ECO:0000256" key="8">
    <source>
        <dbReference type="PROSITE-ProRule" id="PRU00176"/>
    </source>
</evidence>
<evidence type="ECO:0000256" key="9">
    <source>
        <dbReference type="SAM" id="MobiDB-lite"/>
    </source>
</evidence>